<reference evidence="3" key="1">
    <citation type="submission" date="2023-07" db="EMBL/GenBank/DDBJ databases">
        <authorList>
            <person name="de Witt J."/>
        </authorList>
    </citation>
    <scope>NUCLEOTIDE SEQUENCE [LARGE SCALE GENOMIC DNA]</scope>
    <source>
        <strain evidence="3">FZJ</strain>
    </source>
</reference>
<sequence length="1683" mass="190645">MSNDNKKMDVKYWEGGLTLHEVKAIEKIAQAFSGANQTQVTKPARLASLSDLKVLKPGGNAMFPWKGYAGFRLAGAGRKGEFDLVIVTHYNVIIVELKHWNGELTASGDNWYQNGEFRERSAVSKTQDKAHLLTSKLAKCGRAFPSFQGYKFDRPKVDFLVVLTGTADASKLPPREQEHVLALNEFLQLSDEGAYNKRFRPHPQANKSLNQDIPVFDQIFSEGETKPKSLIVDGYEAIEKIFPPENIESIYTEFLSKNKNNKDDFALLRRWDFSELDDVGSKTRDERYKIVSHEKEVLSFIRSNDGDLYNACLRSLTNIDPNNITEEFYELFELPHNYSRLNEFISSFVIKYAEEERATLVKIILNNFASLHDIKIAHRDIGDHSLWLSPSMKMAMSSFMSAYHKPAGTVGERRKAISSGIIPIPEEQNSEHNGTEYDRDIYSLGILTWLIMQGKRLNPASINDAIKNITASSIWYAPVIQKAISPEPQERYRNAHEFLAAFSKSQPETEAIELFDISVIEQYKTEVKLYKTYVEDEEISSNDAKEIYRSGQLLVKIWNNALDNEDSSNIFSCKAFIEKAEKLQGLGAGFIPSIRDKGITHKSELFLIQDYIDAPSWDTWATYNVSEEQKLKAINALISHVSFLHESEVTHGDIHPGNILVLAEGEELNVYIIDLPDFKLGTTEVKNHRYSPETIHNATAVVRDNYAVIRMACELLGLDWDDLEEENTHPQLIEIIKAEKSGSTGFISLERFSQSLKELYETSSESIEELNVQLFRQDFHEAISLLPDNGELFLFYEPSTKNSDSVKVLLSGVDSSWTIFFNPINETIEGGLAPRKTDDIPPWIRDKSQLTLPIKINIEPSDYQTDTSALQSYLLAHETFLIDSKAAIKENTQSKEVDEKLSKDIDEQLKKLLADVEYDEEPIVLIKNEKIATKNIWKAILETETEALPSIEVADEPKPDIRKNELVIPYDSDNEVLDRFSKEDDVIAIKKVDDKEFIVGKVNIDQSTSSEMRVPLSSGKNYPKTGDVLFLRTKRDRASYNRRKKAMDRVLNKNSVIPDLAAYFEPSIDQPFTDYKVIPTEEQLDRYNQYDDEGNLTVSLNEAQRDAFKTLFSKGPLSLLQGPPGTGKTEFISAFVHYLMTEGNAQHILLVSQSHEAVNTAVERIRKHCSRLETPIDIVRFSNSEGSVSQGLKDVYSRNLIESRRQSFIAEIRERIQFIQPSLKLEPEYIDAIVNAELGVKKKIKNALRLQADISDSSDEQLSASLSSSLESLCYQIISELNESYSIEISELELGSIGEKIDKHLNALYGIGPHEHRRISALLDLVNDYRDRLSSNPGSYEEFLARSRTLVCGTCVGMGLGHLGLNQIQYDWVIIDEAARSISSELAIAMQSANRILLVGDHKQLPPLFQEEHKNAILRKLGVPRVEPFQKEVFKSDFEKAFLSPYGKAVGKSLLTQYRMAEPISRLVSDTFYEQPLITGDREIPVFYNDGIDVLKAPVTWLDTSECKFGFDSEDGTSLVNLEEINQILAVLKEIEANGEYVEQLASLVSSGEPAIGIICMYGAQKRLLRKKFNELAWSPEFRSLIKIDTVDSYQGKENRVIIVSITRNGKDRKPKFLKEPNRINVAMSRAMDRLLIVGSMQMWNRENASLPLGQVASYIQSHQSEEYRIVSAKQTVKNGGKR</sequence>
<dbReference type="InterPro" id="IPR011009">
    <property type="entry name" value="Kinase-like_dom_sf"/>
</dbReference>
<dbReference type="Proteomes" id="UP001281217">
    <property type="component" value="Unassembled WGS sequence"/>
</dbReference>
<dbReference type="EMBL" id="JAVRDO010000013">
    <property type="protein sequence ID" value="MDX9688712.1"/>
    <property type="molecule type" value="Genomic_DNA"/>
</dbReference>
<comment type="caution">
    <text evidence="2">The sequence shown here is derived from an EMBL/GenBank/DDBJ whole genome shotgun (WGS) entry which is preliminary data.</text>
</comment>
<proteinExistence type="predicted"/>
<dbReference type="InterPro" id="IPR000719">
    <property type="entry name" value="Prot_kinase_dom"/>
</dbReference>
<evidence type="ECO:0000313" key="2">
    <source>
        <dbReference type="EMBL" id="MDX9688712.1"/>
    </source>
</evidence>
<dbReference type="InterPro" id="IPR041679">
    <property type="entry name" value="DNA2/NAM7-like_C"/>
</dbReference>
<dbReference type="InterPro" id="IPR041677">
    <property type="entry name" value="DNA2/NAM7_AAA_11"/>
</dbReference>
<dbReference type="RefSeq" id="WP_320332048.1">
    <property type="nucleotide sequence ID" value="NZ_JAVRDO010000013.1"/>
</dbReference>
<name>A0ABU5C1J4_9GAMM</name>
<dbReference type="SUPFAM" id="SSF56112">
    <property type="entry name" value="Protein kinase-like (PK-like)"/>
    <property type="match status" value="2"/>
</dbReference>
<dbReference type="Gene3D" id="3.40.50.300">
    <property type="entry name" value="P-loop containing nucleotide triphosphate hydrolases"/>
    <property type="match status" value="2"/>
</dbReference>
<dbReference type="Pfam" id="PF08378">
    <property type="entry name" value="NERD"/>
    <property type="match status" value="1"/>
</dbReference>
<dbReference type="SUPFAM" id="SSF52540">
    <property type="entry name" value="P-loop containing nucleoside triphosphate hydrolases"/>
    <property type="match status" value="1"/>
</dbReference>
<dbReference type="InterPro" id="IPR011528">
    <property type="entry name" value="NERD"/>
</dbReference>
<dbReference type="PROSITE" id="PS50011">
    <property type="entry name" value="PROTEIN_KINASE_DOM"/>
    <property type="match status" value="2"/>
</dbReference>
<dbReference type="Gene3D" id="1.10.510.10">
    <property type="entry name" value="Transferase(Phosphotransferase) domain 1"/>
    <property type="match status" value="2"/>
</dbReference>
<dbReference type="Pfam" id="PF13086">
    <property type="entry name" value="AAA_11"/>
    <property type="match status" value="1"/>
</dbReference>
<dbReference type="InterPro" id="IPR047187">
    <property type="entry name" value="SF1_C_Upf1"/>
</dbReference>
<feature type="domain" description="Protein kinase" evidence="1">
    <location>
        <begin position="184"/>
        <end position="503"/>
    </location>
</feature>
<evidence type="ECO:0000259" key="1">
    <source>
        <dbReference type="PROSITE" id="PS50011"/>
    </source>
</evidence>
<dbReference type="CDD" id="cd18808">
    <property type="entry name" value="SF1_C_Upf1"/>
    <property type="match status" value="1"/>
</dbReference>
<dbReference type="InterPro" id="IPR027417">
    <property type="entry name" value="P-loop_NTPase"/>
</dbReference>
<dbReference type="Pfam" id="PF13087">
    <property type="entry name" value="AAA_12"/>
    <property type="match status" value="1"/>
</dbReference>
<gene>
    <name evidence="2" type="ORF">RED13_000260</name>
</gene>
<protein>
    <submittedName>
        <fullName evidence="2">AAA domain-containing protein</fullName>
    </submittedName>
</protein>
<dbReference type="PANTHER" id="PTHR10887:SF495">
    <property type="entry name" value="HELICASE SENATAXIN ISOFORM X1-RELATED"/>
    <property type="match status" value="1"/>
</dbReference>
<organism evidence="2 3">
    <name type="scientific">Halopseudomonas formosensis</name>
    <dbReference type="NCBI Taxonomy" id="1002526"/>
    <lineage>
        <taxon>Bacteria</taxon>
        <taxon>Pseudomonadati</taxon>
        <taxon>Pseudomonadota</taxon>
        <taxon>Gammaproteobacteria</taxon>
        <taxon>Pseudomonadales</taxon>
        <taxon>Pseudomonadaceae</taxon>
        <taxon>Halopseudomonas</taxon>
    </lineage>
</organism>
<accession>A0ABU5C1J4</accession>
<dbReference type="CDD" id="cd17934">
    <property type="entry name" value="DEXXQc_Upf1-like"/>
    <property type="match status" value="1"/>
</dbReference>
<keyword evidence="3" id="KW-1185">Reference proteome</keyword>
<dbReference type="InterPro" id="IPR045055">
    <property type="entry name" value="DNA2/NAM7-like"/>
</dbReference>
<feature type="domain" description="Protein kinase" evidence="1">
    <location>
        <begin position="533"/>
        <end position="880"/>
    </location>
</feature>
<evidence type="ECO:0000313" key="3">
    <source>
        <dbReference type="Proteomes" id="UP001281217"/>
    </source>
</evidence>
<dbReference type="PANTHER" id="PTHR10887">
    <property type="entry name" value="DNA2/NAM7 HELICASE FAMILY"/>
    <property type="match status" value="1"/>
</dbReference>